<proteinExistence type="predicted"/>
<gene>
    <name evidence="6" type="ORF">AGR4A_pAt30199</name>
</gene>
<accession>A0A822VE13</accession>
<dbReference type="PROSITE" id="PS50977">
    <property type="entry name" value="HTH_TETR_2"/>
    <property type="match status" value="1"/>
</dbReference>
<evidence type="ECO:0000256" key="4">
    <source>
        <dbReference type="PROSITE-ProRule" id="PRU00335"/>
    </source>
</evidence>
<comment type="caution">
    <text evidence="6">The sequence shown here is derived from an EMBL/GenBank/DDBJ whole genome shotgun (WGS) entry which is preliminary data.</text>
</comment>
<reference evidence="6 7" key="1">
    <citation type="submission" date="2016-01" db="EMBL/GenBank/DDBJ databases">
        <authorList>
            <person name="Regsiter A."/>
            <person name="william w."/>
        </authorList>
    </citation>
    <scope>NUCLEOTIDE SEQUENCE [LARGE SCALE GENOMIC DNA]</scope>
    <source>
        <strain evidence="6 7">B6</strain>
    </source>
</reference>
<name>A0A822VE13_AGRTU</name>
<evidence type="ECO:0000256" key="1">
    <source>
        <dbReference type="ARBA" id="ARBA00023015"/>
    </source>
</evidence>
<evidence type="ECO:0000313" key="7">
    <source>
        <dbReference type="Proteomes" id="UP000192074"/>
    </source>
</evidence>
<dbReference type="InterPro" id="IPR009057">
    <property type="entry name" value="Homeodomain-like_sf"/>
</dbReference>
<evidence type="ECO:0000256" key="2">
    <source>
        <dbReference type="ARBA" id="ARBA00023125"/>
    </source>
</evidence>
<dbReference type="InterPro" id="IPR001647">
    <property type="entry name" value="HTH_TetR"/>
</dbReference>
<dbReference type="SUPFAM" id="SSF46689">
    <property type="entry name" value="Homeodomain-like"/>
    <property type="match status" value="1"/>
</dbReference>
<feature type="domain" description="HTH tetR-type" evidence="5">
    <location>
        <begin position="14"/>
        <end position="74"/>
    </location>
</feature>
<dbReference type="AlphaFoldDB" id="A0A822VE13"/>
<dbReference type="Proteomes" id="UP000192074">
    <property type="component" value="Unassembled WGS sequence"/>
</dbReference>
<dbReference type="InterPro" id="IPR050109">
    <property type="entry name" value="HTH-type_TetR-like_transc_reg"/>
</dbReference>
<dbReference type="PRINTS" id="PR00455">
    <property type="entry name" value="HTHTETR"/>
</dbReference>
<evidence type="ECO:0000256" key="3">
    <source>
        <dbReference type="ARBA" id="ARBA00023163"/>
    </source>
</evidence>
<dbReference type="Pfam" id="PF16859">
    <property type="entry name" value="TetR_C_11"/>
    <property type="match status" value="1"/>
</dbReference>
<dbReference type="EMBL" id="FCNL01000042">
    <property type="protein sequence ID" value="CVI25384.1"/>
    <property type="molecule type" value="Genomic_DNA"/>
</dbReference>
<dbReference type="InterPro" id="IPR036271">
    <property type="entry name" value="Tet_transcr_reg_TetR-rel_C_sf"/>
</dbReference>
<keyword evidence="3" id="KW-0804">Transcription</keyword>
<dbReference type="PANTHER" id="PTHR30055:SF148">
    <property type="entry name" value="TETR-FAMILY TRANSCRIPTIONAL REGULATOR"/>
    <property type="match status" value="1"/>
</dbReference>
<keyword evidence="2 4" id="KW-0238">DNA-binding</keyword>
<dbReference type="GO" id="GO:0000976">
    <property type="term" value="F:transcription cis-regulatory region binding"/>
    <property type="evidence" value="ECO:0007669"/>
    <property type="project" value="TreeGrafter"/>
</dbReference>
<dbReference type="RefSeq" id="WP_174014819.1">
    <property type="nucleotide sequence ID" value="NZ_LT009760.1"/>
</dbReference>
<feature type="DNA-binding region" description="H-T-H motif" evidence="4">
    <location>
        <begin position="37"/>
        <end position="56"/>
    </location>
</feature>
<dbReference type="GO" id="GO:0003700">
    <property type="term" value="F:DNA-binding transcription factor activity"/>
    <property type="evidence" value="ECO:0007669"/>
    <property type="project" value="TreeGrafter"/>
</dbReference>
<dbReference type="Pfam" id="PF00440">
    <property type="entry name" value="TetR_N"/>
    <property type="match status" value="1"/>
</dbReference>
<evidence type="ECO:0000313" key="6">
    <source>
        <dbReference type="EMBL" id="CVI25384.1"/>
    </source>
</evidence>
<protein>
    <submittedName>
        <fullName evidence="6">Transcriptional regulator, TetR family</fullName>
    </submittedName>
</protein>
<evidence type="ECO:0000259" key="5">
    <source>
        <dbReference type="PROSITE" id="PS50977"/>
    </source>
</evidence>
<organism evidence="6 7">
    <name type="scientific">Agrobacterium tumefaciens str. B6</name>
    <dbReference type="NCBI Taxonomy" id="1183423"/>
    <lineage>
        <taxon>Bacteria</taxon>
        <taxon>Pseudomonadati</taxon>
        <taxon>Pseudomonadota</taxon>
        <taxon>Alphaproteobacteria</taxon>
        <taxon>Hyphomicrobiales</taxon>
        <taxon>Rhizobiaceae</taxon>
        <taxon>Rhizobium/Agrobacterium group</taxon>
        <taxon>Agrobacterium</taxon>
        <taxon>Agrobacterium tumefaciens complex</taxon>
    </lineage>
</organism>
<sequence>MSTEKKMAGRPRKEGATSQLMEIALQLVRSEGYEHVTMNTIADTAGVSRQTVYRRWATKADLVMDALLEYAGTFKSANEANLRTTLAGYLKELFRGLQVDGATVRSLIAAAQIDNEFGRHFQERFVTPRDNAVKSILELRIQSGEIKQGADLDLACELIHGAFWYRLLLNRPLDETFADDLAESVIGSILAK</sequence>
<dbReference type="SUPFAM" id="SSF48498">
    <property type="entry name" value="Tetracyclin repressor-like, C-terminal domain"/>
    <property type="match status" value="1"/>
</dbReference>
<keyword evidence="1" id="KW-0805">Transcription regulation</keyword>
<dbReference type="InterPro" id="IPR011075">
    <property type="entry name" value="TetR_C"/>
</dbReference>
<dbReference type="Gene3D" id="1.10.10.60">
    <property type="entry name" value="Homeodomain-like"/>
    <property type="match status" value="1"/>
</dbReference>
<dbReference type="Gene3D" id="1.10.357.10">
    <property type="entry name" value="Tetracycline Repressor, domain 2"/>
    <property type="match status" value="1"/>
</dbReference>
<dbReference type="PANTHER" id="PTHR30055">
    <property type="entry name" value="HTH-TYPE TRANSCRIPTIONAL REGULATOR RUTR"/>
    <property type="match status" value="1"/>
</dbReference>